<dbReference type="NCBIfam" id="TIGR00976">
    <property type="entry name" value="CocE_NonD"/>
    <property type="match status" value="1"/>
</dbReference>
<dbReference type="Gene3D" id="2.60.120.260">
    <property type="entry name" value="Galactose-binding domain-like"/>
    <property type="match status" value="1"/>
</dbReference>
<dbReference type="SUPFAM" id="SSF53474">
    <property type="entry name" value="alpha/beta-Hydrolases"/>
    <property type="match status" value="1"/>
</dbReference>
<gene>
    <name evidence="4" type="ORF">IAG43_18425</name>
</gene>
<dbReference type="SMART" id="SM00939">
    <property type="entry name" value="PepX_C"/>
    <property type="match status" value="1"/>
</dbReference>
<accession>A0A7H0HVY0</accession>
<proteinExistence type="predicted"/>
<dbReference type="SUPFAM" id="SSF49785">
    <property type="entry name" value="Galactose-binding domain-like"/>
    <property type="match status" value="1"/>
</dbReference>
<dbReference type="EMBL" id="CP060825">
    <property type="protein sequence ID" value="QNP64696.1"/>
    <property type="molecule type" value="Genomic_DNA"/>
</dbReference>
<feature type="region of interest" description="Disordered" evidence="2">
    <location>
        <begin position="320"/>
        <end position="431"/>
    </location>
</feature>
<feature type="region of interest" description="Disordered" evidence="2">
    <location>
        <begin position="623"/>
        <end position="667"/>
    </location>
</feature>
<dbReference type="InterPro" id="IPR005674">
    <property type="entry name" value="CocE/Ser_esterase"/>
</dbReference>
<dbReference type="InterPro" id="IPR029058">
    <property type="entry name" value="AB_hydrolase_fold"/>
</dbReference>
<reference evidence="4 5" key="1">
    <citation type="submission" date="2020-08" db="EMBL/GenBank/DDBJ databases">
        <title>A novel species.</title>
        <authorList>
            <person name="Gao J."/>
        </authorList>
    </citation>
    <scope>NUCLEOTIDE SEQUENCE [LARGE SCALE GENOMIC DNA]</scope>
    <source>
        <strain evidence="4 5">CRPJ-33</strain>
    </source>
</reference>
<dbReference type="Proteomes" id="UP000516230">
    <property type="component" value="Chromosome"/>
</dbReference>
<feature type="compositionally biased region" description="Gly residues" evidence="2">
    <location>
        <begin position="399"/>
        <end position="409"/>
    </location>
</feature>
<keyword evidence="1 4" id="KW-0378">Hydrolase</keyword>
<feature type="compositionally biased region" description="Gly residues" evidence="2">
    <location>
        <begin position="352"/>
        <end position="370"/>
    </location>
</feature>
<dbReference type="AlphaFoldDB" id="A0A7H0HVY0"/>
<dbReference type="KEGG" id="sgj:IAG43_18425"/>
<dbReference type="GO" id="GO:0008239">
    <property type="term" value="F:dipeptidyl-peptidase activity"/>
    <property type="evidence" value="ECO:0007669"/>
    <property type="project" value="InterPro"/>
</dbReference>
<keyword evidence="5" id="KW-1185">Reference proteome</keyword>
<protein>
    <submittedName>
        <fullName evidence="4">CocE/NonD family hydrolase</fullName>
    </submittedName>
</protein>
<dbReference type="InterPro" id="IPR013736">
    <property type="entry name" value="Xaa-Pro_dipept_C"/>
</dbReference>
<dbReference type="InterPro" id="IPR000383">
    <property type="entry name" value="Xaa-Pro-like_dom"/>
</dbReference>
<dbReference type="Pfam" id="PF08530">
    <property type="entry name" value="PepX_C"/>
    <property type="match status" value="1"/>
</dbReference>
<dbReference type="Pfam" id="PF02129">
    <property type="entry name" value="Peptidase_S15"/>
    <property type="match status" value="1"/>
</dbReference>
<evidence type="ECO:0000259" key="3">
    <source>
        <dbReference type="SMART" id="SM00939"/>
    </source>
</evidence>
<feature type="compositionally biased region" description="Low complexity" evidence="2">
    <location>
        <begin position="320"/>
        <end position="351"/>
    </location>
</feature>
<dbReference type="InterPro" id="IPR050585">
    <property type="entry name" value="Xaa-Pro_dipeptidyl-ppase/CocE"/>
</dbReference>
<dbReference type="PANTHER" id="PTHR43056">
    <property type="entry name" value="PEPTIDASE S9 PROLYL OLIGOPEPTIDASE"/>
    <property type="match status" value="1"/>
</dbReference>
<sequence length="786" mass="81006">MRIRTDFPHETVREDLRIPLPDGVALHARLWRPVTAAPVPALLEYAPDRLTDASEVRDGERHPWYAGNGFASVRVDVRGHGNSDGVPGDECGAVELADGVAVVEWLARQPWCSGRVGMFGVGPGGRAALQIAALAPAPLRAVVAVCASDDPYDNGGPLLGGAVTGLGLHGGGAVRLAHAARPPDPRYTGGRWRRMWLSRLAAVEPATHTWLTHRRRDAYWQSAGVGDDTAAVRAAVLAVGGLHDPGRDSVPRLVERLPEGRVSGLVGPWPHGYPDRTATGPDDGIGFLQETLRWWERWLTGGGGADAADAGADAAAAVAGRTGRGADAPDTDGGTGTGRSATDGGADAAPGDGTGRTGADGTGGTGGADGTDGTAPAGFRTGSGASGGTATDSRADIGPGDGTGTGTSGAGAAWPGLRYRPGGGGAERPGWAATAWPSPRVTEVPYGLGGDPVLVASPPHTGVDAGAFRPSGQAGELPPDQREEDARSVCFEFPVGDAPLTVLGRPRLTLRLRAPGVYGQVAARLCDVAPDGASRLVTRGAVRDAGPDGDAPAGAVVGAAGSDGGIAGDAGRTVEVTLSLAAHVFAPGHRIRLAVSSAYWPWLWPEPGAAGFTVEPAGSLLALPVLGPDDGAAGPPPGLEPDRGPDHEPEQEPEHAAPPAVAVPQTLDAEPPPLLVTRDVAEGLWTLESAPRPHGTRVHADGLEYTEEARETYTIREADPLSARAHTVRTIRLHRPDAGWDVRVRAVSSTVRDADGFLTTDELICHDGEEVVFHRTWQERFPSPAS</sequence>
<evidence type="ECO:0000313" key="5">
    <source>
        <dbReference type="Proteomes" id="UP000516230"/>
    </source>
</evidence>
<dbReference type="RefSeq" id="WP_187741824.1">
    <property type="nucleotide sequence ID" value="NZ_CP060825.1"/>
</dbReference>
<feature type="compositionally biased region" description="Low complexity" evidence="2">
    <location>
        <begin position="371"/>
        <end position="392"/>
    </location>
</feature>
<name>A0A7H0HVY0_9ACTN</name>
<evidence type="ECO:0000256" key="1">
    <source>
        <dbReference type="ARBA" id="ARBA00022801"/>
    </source>
</evidence>
<dbReference type="InterPro" id="IPR008979">
    <property type="entry name" value="Galactose-bd-like_sf"/>
</dbReference>
<feature type="domain" description="Xaa-Pro dipeptidyl-peptidase C-terminal" evidence="3">
    <location>
        <begin position="411"/>
        <end position="642"/>
    </location>
</feature>
<dbReference type="PANTHER" id="PTHR43056:SF10">
    <property type="entry name" value="COCE_NOND FAMILY, PUTATIVE (AFU_ORTHOLOGUE AFUA_7G00600)-RELATED"/>
    <property type="match status" value="1"/>
</dbReference>
<evidence type="ECO:0000313" key="4">
    <source>
        <dbReference type="EMBL" id="QNP64696.1"/>
    </source>
</evidence>
<organism evidence="4 5">
    <name type="scientific">Streptomyces genisteinicus</name>
    <dbReference type="NCBI Taxonomy" id="2768068"/>
    <lineage>
        <taxon>Bacteria</taxon>
        <taxon>Bacillati</taxon>
        <taxon>Actinomycetota</taxon>
        <taxon>Actinomycetes</taxon>
        <taxon>Kitasatosporales</taxon>
        <taxon>Streptomycetaceae</taxon>
        <taxon>Streptomyces</taxon>
    </lineage>
</organism>
<feature type="compositionally biased region" description="Basic and acidic residues" evidence="2">
    <location>
        <begin position="640"/>
        <end position="655"/>
    </location>
</feature>
<dbReference type="Gene3D" id="3.40.50.1820">
    <property type="entry name" value="alpha/beta hydrolase"/>
    <property type="match status" value="2"/>
</dbReference>
<evidence type="ECO:0000256" key="2">
    <source>
        <dbReference type="SAM" id="MobiDB-lite"/>
    </source>
</evidence>